<evidence type="ECO:0000256" key="10">
    <source>
        <dbReference type="SAM" id="Coils"/>
    </source>
</evidence>
<dbReference type="SMART" id="SM00248">
    <property type="entry name" value="ANK"/>
    <property type="match status" value="2"/>
</dbReference>
<dbReference type="InterPro" id="IPR001164">
    <property type="entry name" value="ArfGAP_dom"/>
</dbReference>
<dbReference type="GO" id="GO:0008270">
    <property type="term" value="F:zinc ion binding"/>
    <property type="evidence" value="ECO:0007669"/>
    <property type="project" value="UniProtKB-KW"/>
</dbReference>
<dbReference type="CDD" id="cd08204">
    <property type="entry name" value="ArfGap"/>
    <property type="match status" value="1"/>
</dbReference>
<sequence>MAAFINLEDSPMFERELCARENMADELKDRCQRLYRGCKRFLAALGEGCYADTTFADSLEAFGGGQDDPTSVLIGGPVMSKFINAFRELATYKELLLSQVEHVLVDRLTYFMDVDLQEVKESRRRLDKANHAYNQSREKFVSLKKNTRGDIIEELEEDLRNSKSAFERSRFNLVSALMNIEVKKKYEFLESISAIMDAHLRYFKLGYDLFSQMEPFIHQLLTYAQQSKELANAEEDKLAKRIQEFRTQAELDSIRASSNIESSISTDRIQMVGMGSYKNVEAIMLSRADGEVQTIKKGYLLKHSSSVRGDWKRRFFVLDNQGTLYYYRNKGTKPMGFQHRLTASAEHNSGVFARFRSRHSHASSLGERSLDCRMVDLQTSTIKMDAEDMDLRLCFRIISPLKTYTLQAENGADRIDWVNKITGVIASLLNSHFLQEPHSALKCLAISESTSGASCDVQQLDSHQQEDDDIKINIADSVYSILRKIPGNDLCAECGAPEPDWASLNLGILLCIECSGLHRNLGVHISKVRSLTLDVKVWETTILELFQTLGNAYCNSVWEGSLLNTEGVDKTDTVLLSVRKPRPKDAIYCKEKYIQAKYVEKLLVVREASGSGILSHSSNVWHAVKAHNLREVYRLIVVSEENIVNTTYDEVIGNQLYHVNDANESKFNMHATESKQFDPATCQRIKDCDDPRNCLQGCSLMHLACHCGNPAMLELLLQFGADINYRDFHGRTPLHYCISKENYALAKFLLRR</sequence>
<dbReference type="Gene3D" id="2.30.29.30">
    <property type="entry name" value="Pleckstrin-homology domain (PH domain)/Phosphotyrosine-binding domain (PTB)"/>
    <property type="match status" value="1"/>
</dbReference>
<evidence type="ECO:0000256" key="8">
    <source>
        <dbReference type="PROSITE-ProRule" id="PRU00023"/>
    </source>
</evidence>
<keyword evidence="5" id="KW-0862">Zinc</keyword>
<dbReference type="Pfam" id="PF01412">
    <property type="entry name" value="ArfGap"/>
    <property type="match status" value="1"/>
</dbReference>
<dbReference type="SMART" id="SM00721">
    <property type="entry name" value="BAR"/>
    <property type="match status" value="1"/>
</dbReference>
<reference evidence="13" key="1">
    <citation type="submission" date="2018-02" db="EMBL/GenBank/DDBJ databases">
        <title>Rhizophora mucronata_Transcriptome.</title>
        <authorList>
            <person name="Meera S.P."/>
            <person name="Sreeshan A."/>
            <person name="Augustine A."/>
        </authorList>
    </citation>
    <scope>NUCLEOTIDE SEQUENCE</scope>
    <source>
        <tissue evidence="13">Leaf</tissue>
    </source>
</reference>
<dbReference type="Pfam" id="PF00169">
    <property type="entry name" value="PH"/>
    <property type="match status" value="1"/>
</dbReference>
<feature type="repeat" description="ANK" evidence="8">
    <location>
        <begin position="729"/>
        <end position="752"/>
    </location>
</feature>
<dbReference type="InterPro" id="IPR001849">
    <property type="entry name" value="PH_domain"/>
</dbReference>
<dbReference type="SUPFAM" id="SSF57863">
    <property type="entry name" value="ArfGap/RecO-like zinc finger"/>
    <property type="match status" value="1"/>
</dbReference>
<dbReference type="PRINTS" id="PR00405">
    <property type="entry name" value="REVINTRACTNG"/>
</dbReference>
<accession>A0A2P2MHB0</accession>
<dbReference type="GO" id="GO:0005096">
    <property type="term" value="F:GTPase activator activity"/>
    <property type="evidence" value="ECO:0007669"/>
    <property type="project" value="UniProtKB-KW"/>
</dbReference>
<dbReference type="InterPro" id="IPR037278">
    <property type="entry name" value="ARFGAP/RecO"/>
</dbReference>
<dbReference type="SUPFAM" id="SSF103657">
    <property type="entry name" value="BAR/IMD domain-like"/>
    <property type="match status" value="1"/>
</dbReference>
<dbReference type="InterPro" id="IPR011993">
    <property type="entry name" value="PH-like_dom_sf"/>
</dbReference>
<keyword evidence="1" id="KW-0343">GTPase activation</keyword>
<evidence type="ECO:0000256" key="3">
    <source>
        <dbReference type="ARBA" id="ARBA00022737"/>
    </source>
</evidence>
<keyword evidence="4 9" id="KW-0863">Zinc-finger</keyword>
<name>A0A2P2MHB0_RHIMU</name>
<organism evidence="13">
    <name type="scientific">Rhizophora mucronata</name>
    <name type="common">Asiatic mangrove</name>
    <dbReference type="NCBI Taxonomy" id="61149"/>
    <lineage>
        <taxon>Eukaryota</taxon>
        <taxon>Viridiplantae</taxon>
        <taxon>Streptophyta</taxon>
        <taxon>Embryophyta</taxon>
        <taxon>Tracheophyta</taxon>
        <taxon>Spermatophyta</taxon>
        <taxon>Magnoliopsida</taxon>
        <taxon>eudicotyledons</taxon>
        <taxon>Gunneridae</taxon>
        <taxon>Pentapetalae</taxon>
        <taxon>rosids</taxon>
        <taxon>fabids</taxon>
        <taxon>Malpighiales</taxon>
        <taxon>Rhizophoraceae</taxon>
        <taxon>Rhizophora</taxon>
    </lineage>
</organism>
<dbReference type="SMART" id="SM00233">
    <property type="entry name" value="PH"/>
    <property type="match status" value="1"/>
</dbReference>
<dbReference type="InterPro" id="IPR027267">
    <property type="entry name" value="AH/BAR_dom_sf"/>
</dbReference>
<evidence type="ECO:0000256" key="2">
    <source>
        <dbReference type="ARBA" id="ARBA00022723"/>
    </source>
</evidence>
<dbReference type="PANTHER" id="PTHR23180">
    <property type="entry name" value="CENTAURIN/ARF"/>
    <property type="match status" value="1"/>
</dbReference>
<dbReference type="InterPro" id="IPR004148">
    <property type="entry name" value="BAR_dom"/>
</dbReference>
<evidence type="ECO:0000256" key="9">
    <source>
        <dbReference type="PROSITE-ProRule" id="PRU00288"/>
    </source>
</evidence>
<feature type="domain" description="Arf-GAP" evidence="12">
    <location>
        <begin position="476"/>
        <end position="611"/>
    </location>
</feature>
<dbReference type="FunFam" id="1.10.220.150:FF:000019">
    <property type="entry name" value="ADP-ribosylation factor GTPase-activating protein AGD1"/>
    <property type="match status" value="1"/>
</dbReference>
<dbReference type="PROSITE" id="PS50003">
    <property type="entry name" value="PH_DOMAIN"/>
    <property type="match status" value="1"/>
</dbReference>
<protein>
    <submittedName>
        <fullName evidence="13">Gcn4-complementing protein</fullName>
    </submittedName>
</protein>
<dbReference type="InterPro" id="IPR036770">
    <property type="entry name" value="Ankyrin_rpt-contain_sf"/>
</dbReference>
<feature type="domain" description="PH" evidence="11">
    <location>
        <begin position="293"/>
        <end position="426"/>
    </location>
</feature>
<dbReference type="SUPFAM" id="SSF50729">
    <property type="entry name" value="PH domain-like"/>
    <property type="match status" value="1"/>
</dbReference>
<dbReference type="InterPro" id="IPR045258">
    <property type="entry name" value="ACAP1/2/3-like"/>
</dbReference>
<evidence type="ECO:0000259" key="12">
    <source>
        <dbReference type="PROSITE" id="PS50115"/>
    </source>
</evidence>
<dbReference type="InterPro" id="IPR038508">
    <property type="entry name" value="ArfGAP_dom_sf"/>
</dbReference>
<evidence type="ECO:0000313" key="13">
    <source>
        <dbReference type="EMBL" id="MBX29610.1"/>
    </source>
</evidence>
<dbReference type="Gene3D" id="1.25.40.20">
    <property type="entry name" value="Ankyrin repeat-containing domain"/>
    <property type="match status" value="1"/>
</dbReference>
<dbReference type="PROSITE" id="PS50297">
    <property type="entry name" value="ANK_REP_REGION"/>
    <property type="match status" value="2"/>
</dbReference>
<dbReference type="Pfam" id="PF12796">
    <property type="entry name" value="Ank_2"/>
    <property type="match status" value="1"/>
</dbReference>
<evidence type="ECO:0000256" key="5">
    <source>
        <dbReference type="ARBA" id="ARBA00022833"/>
    </source>
</evidence>
<feature type="repeat" description="ANK" evidence="8">
    <location>
        <begin position="696"/>
        <end position="728"/>
    </location>
</feature>
<dbReference type="Gene3D" id="1.20.1270.60">
    <property type="entry name" value="Arfaptin homology (AH) domain/BAR domain"/>
    <property type="match status" value="1"/>
</dbReference>
<evidence type="ECO:0000256" key="7">
    <source>
        <dbReference type="ARBA" id="ARBA00023054"/>
    </source>
</evidence>
<dbReference type="Pfam" id="PF16746">
    <property type="entry name" value="BAR_3"/>
    <property type="match status" value="1"/>
</dbReference>
<dbReference type="PROSITE" id="PS50115">
    <property type="entry name" value="ARFGAP"/>
    <property type="match status" value="1"/>
</dbReference>
<dbReference type="InterPro" id="IPR002110">
    <property type="entry name" value="Ankyrin_rpt"/>
</dbReference>
<dbReference type="SUPFAM" id="SSF48403">
    <property type="entry name" value="Ankyrin repeat"/>
    <property type="match status" value="1"/>
</dbReference>
<dbReference type="PROSITE" id="PS50088">
    <property type="entry name" value="ANK_REPEAT"/>
    <property type="match status" value="2"/>
</dbReference>
<dbReference type="CDD" id="cd07606">
    <property type="entry name" value="BAR_SFC_plant"/>
    <property type="match status" value="1"/>
</dbReference>
<dbReference type="AlphaFoldDB" id="A0A2P2MHB0"/>
<dbReference type="EMBL" id="GGEC01049126">
    <property type="protein sequence ID" value="MBX29610.1"/>
    <property type="molecule type" value="Transcribed_RNA"/>
</dbReference>
<keyword evidence="6 8" id="KW-0040">ANK repeat</keyword>
<evidence type="ECO:0000259" key="11">
    <source>
        <dbReference type="PROSITE" id="PS50003"/>
    </source>
</evidence>
<keyword evidence="2" id="KW-0479">Metal-binding</keyword>
<keyword evidence="7 10" id="KW-0175">Coiled coil</keyword>
<dbReference type="PANTHER" id="PTHR23180:SF244">
    <property type="entry name" value="ADP-RIBOSYLATION FACTOR GTPASE-ACTIVATING PROTEIN AGD2"/>
    <property type="match status" value="1"/>
</dbReference>
<evidence type="ECO:0000256" key="6">
    <source>
        <dbReference type="ARBA" id="ARBA00023043"/>
    </source>
</evidence>
<dbReference type="SMART" id="SM00105">
    <property type="entry name" value="ArfGap"/>
    <property type="match status" value="1"/>
</dbReference>
<dbReference type="InterPro" id="IPR035670">
    <property type="entry name" value="AGD1/2/3/4_BAR_plant"/>
</dbReference>
<keyword evidence="3" id="KW-0677">Repeat</keyword>
<dbReference type="Gene3D" id="1.10.220.150">
    <property type="entry name" value="Arf GTPase activating protein"/>
    <property type="match status" value="1"/>
</dbReference>
<proteinExistence type="predicted"/>
<feature type="coiled-coil region" evidence="10">
    <location>
        <begin position="119"/>
        <end position="172"/>
    </location>
</feature>
<evidence type="ECO:0000256" key="4">
    <source>
        <dbReference type="ARBA" id="ARBA00022771"/>
    </source>
</evidence>
<dbReference type="GO" id="GO:0005737">
    <property type="term" value="C:cytoplasm"/>
    <property type="evidence" value="ECO:0007669"/>
    <property type="project" value="InterPro"/>
</dbReference>
<evidence type="ECO:0000256" key="1">
    <source>
        <dbReference type="ARBA" id="ARBA00022468"/>
    </source>
</evidence>